<dbReference type="EMBL" id="JAUEPT010000082">
    <property type="protein sequence ID" value="KAK0433360.1"/>
    <property type="molecule type" value="Genomic_DNA"/>
</dbReference>
<accession>A0AA39IZH4</accession>
<name>A0AA39IZH4_9AGAR</name>
<feature type="region of interest" description="Disordered" evidence="1">
    <location>
        <begin position="253"/>
        <end position="279"/>
    </location>
</feature>
<keyword evidence="3" id="KW-1185">Reference proteome</keyword>
<reference evidence="2" key="1">
    <citation type="submission" date="2023-06" db="EMBL/GenBank/DDBJ databases">
        <authorList>
            <consortium name="Lawrence Berkeley National Laboratory"/>
            <person name="Ahrendt S."/>
            <person name="Sahu N."/>
            <person name="Indic B."/>
            <person name="Wong-Bajracharya J."/>
            <person name="Merenyi Z."/>
            <person name="Ke H.-M."/>
            <person name="Monk M."/>
            <person name="Kocsube S."/>
            <person name="Drula E."/>
            <person name="Lipzen A."/>
            <person name="Balint B."/>
            <person name="Henrissat B."/>
            <person name="Andreopoulos B."/>
            <person name="Martin F.M."/>
            <person name="Harder C.B."/>
            <person name="Rigling D."/>
            <person name="Ford K.L."/>
            <person name="Foster G.D."/>
            <person name="Pangilinan J."/>
            <person name="Papanicolaou A."/>
            <person name="Barry K."/>
            <person name="LaButti K."/>
            <person name="Viragh M."/>
            <person name="Koriabine M."/>
            <person name="Yan M."/>
            <person name="Riley R."/>
            <person name="Champramary S."/>
            <person name="Plett K.L."/>
            <person name="Tsai I.J."/>
            <person name="Slot J."/>
            <person name="Sipos G."/>
            <person name="Plett J."/>
            <person name="Nagy L.G."/>
            <person name="Grigoriev I.V."/>
        </authorList>
    </citation>
    <scope>NUCLEOTIDE SEQUENCE</scope>
    <source>
        <strain evidence="2">FPL87.14</strain>
    </source>
</reference>
<protein>
    <submittedName>
        <fullName evidence="2">Uncharacterized protein</fullName>
    </submittedName>
</protein>
<feature type="region of interest" description="Disordered" evidence="1">
    <location>
        <begin position="210"/>
        <end position="230"/>
    </location>
</feature>
<dbReference type="Proteomes" id="UP001175226">
    <property type="component" value="Unassembled WGS sequence"/>
</dbReference>
<dbReference type="AlphaFoldDB" id="A0AA39IZH4"/>
<evidence type="ECO:0000313" key="3">
    <source>
        <dbReference type="Proteomes" id="UP001175226"/>
    </source>
</evidence>
<evidence type="ECO:0000313" key="2">
    <source>
        <dbReference type="EMBL" id="KAK0433360.1"/>
    </source>
</evidence>
<organism evidence="2 3">
    <name type="scientific">Armillaria borealis</name>
    <dbReference type="NCBI Taxonomy" id="47425"/>
    <lineage>
        <taxon>Eukaryota</taxon>
        <taxon>Fungi</taxon>
        <taxon>Dikarya</taxon>
        <taxon>Basidiomycota</taxon>
        <taxon>Agaricomycotina</taxon>
        <taxon>Agaricomycetes</taxon>
        <taxon>Agaricomycetidae</taxon>
        <taxon>Agaricales</taxon>
        <taxon>Marasmiineae</taxon>
        <taxon>Physalacriaceae</taxon>
        <taxon>Armillaria</taxon>
    </lineage>
</organism>
<gene>
    <name evidence="2" type="ORF">EV421DRAFT_1741665</name>
</gene>
<feature type="compositionally biased region" description="Polar residues" evidence="1">
    <location>
        <begin position="210"/>
        <end position="222"/>
    </location>
</feature>
<evidence type="ECO:0000256" key="1">
    <source>
        <dbReference type="SAM" id="MobiDB-lite"/>
    </source>
</evidence>
<proteinExistence type="predicted"/>
<comment type="caution">
    <text evidence="2">The sequence shown here is derived from an EMBL/GenBank/DDBJ whole genome shotgun (WGS) entry which is preliminary data.</text>
</comment>
<sequence>MPAMTSCELYRCWEMDSASQGNSSACSTIIPKSLVTERCGEDGFGVRTRRTVDRRLAAAKDREELYSRWCRFQFFWWPTTALRMSVSSSEESSLDPAAELAQQVSESARVVTAIPTTPIPLPKLPPFHTAAVSSSAMAPSTILMSSIPKTSHTTIKRRYHSDLNARIQSLHMAVPALRVLECNDGPKAKIGNGGDSIDIINERGCIDGGSATTSLERPSSTFERPPAHGRSLAVQKWMPSILMFQSRMTKTTMKKKSEEGTSPRVEVPSPPPVTSVPFGLPVSPKKTSVVNRGELGYKGAFTIFERLYKTAVEHRRGLNRPGSTARSDVAGVSFKGMEFMKAQHGVGWLADRIKEALTWWKSWRVHDTAVDILTYTTLLYHQLVVFNESLCQIKPARTIECLLRSVNVYNKWPYAPLRPAAFTTPSASIGSVLAGFSIVGEGKKSALTNDARYLPIKSSPTVIFILSVWGLNRLAVFVSSKSGALVLVGRSSVEEWIQHVILHLHDVLFELPPPDEVEAVHRSFLHPQA</sequence>